<evidence type="ECO:0000313" key="2">
    <source>
        <dbReference type="EMBL" id="CAK1587360.1"/>
    </source>
</evidence>
<reference evidence="2 3" key="1">
    <citation type="submission" date="2023-11" db="EMBL/GenBank/DDBJ databases">
        <authorList>
            <person name="Hedman E."/>
            <person name="Englund M."/>
            <person name="Stromberg M."/>
            <person name="Nyberg Akerstrom W."/>
            <person name="Nylinder S."/>
            <person name="Jareborg N."/>
            <person name="Kallberg Y."/>
            <person name="Kronander E."/>
        </authorList>
    </citation>
    <scope>NUCLEOTIDE SEQUENCE [LARGE SCALE GENOMIC DNA]</scope>
</reference>
<name>A0AAV1KWF2_9NEOP</name>
<protein>
    <submittedName>
        <fullName evidence="2">Uncharacterized protein</fullName>
    </submittedName>
</protein>
<organism evidence="2 3">
    <name type="scientific">Parnassius mnemosyne</name>
    <name type="common">clouded apollo</name>
    <dbReference type="NCBI Taxonomy" id="213953"/>
    <lineage>
        <taxon>Eukaryota</taxon>
        <taxon>Metazoa</taxon>
        <taxon>Ecdysozoa</taxon>
        <taxon>Arthropoda</taxon>
        <taxon>Hexapoda</taxon>
        <taxon>Insecta</taxon>
        <taxon>Pterygota</taxon>
        <taxon>Neoptera</taxon>
        <taxon>Endopterygota</taxon>
        <taxon>Lepidoptera</taxon>
        <taxon>Glossata</taxon>
        <taxon>Ditrysia</taxon>
        <taxon>Papilionoidea</taxon>
        <taxon>Papilionidae</taxon>
        <taxon>Parnassiinae</taxon>
        <taxon>Parnassini</taxon>
        <taxon>Parnassius</taxon>
        <taxon>Driopa</taxon>
    </lineage>
</organism>
<feature type="compositionally biased region" description="Polar residues" evidence="1">
    <location>
        <begin position="1"/>
        <end position="12"/>
    </location>
</feature>
<dbReference type="AlphaFoldDB" id="A0AAV1KWF2"/>
<feature type="compositionally biased region" description="Basic and acidic residues" evidence="1">
    <location>
        <begin position="13"/>
        <end position="23"/>
    </location>
</feature>
<proteinExistence type="predicted"/>
<evidence type="ECO:0000313" key="3">
    <source>
        <dbReference type="Proteomes" id="UP001314205"/>
    </source>
</evidence>
<keyword evidence="3" id="KW-1185">Reference proteome</keyword>
<comment type="caution">
    <text evidence="2">The sequence shown here is derived from an EMBL/GenBank/DDBJ whole genome shotgun (WGS) entry which is preliminary data.</text>
</comment>
<dbReference type="Gene3D" id="3.60.10.10">
    <property type="entry name" value="Endonuclease/exonuclease/phosphatase"/>
    <property type="match status" value="1"/>
</dbReference>
<sequence>MRASHGRNNNRGNQEKANVRHDTGALYRPHRSDENLPGNQNSAKRRLDTEKVNKAAIVLFDDTIDMTQCPSLTTGNIAVARLRTGAWEMGVVSVYLEGEKPIEPHLRMIEAAVVGLRTKNVILGGDVNA</sequence>
<dbReference type="EMBL" id="CAVLGL010000082">
    <property type="protein sequence ID" value="CAK1587360.1"/>
    <property type="molecule type" value="Genomic_DNA"/>
</dbReference>
<dbReference type="SUPFAM" id="SSF56219">
    <property type="entry name" value="DNase I-like"/>
    <property type="match status" value="1"/>
</dbReference>
<gene>
    <name evidence="2" type="ORF">PARMNEM_LOCUS8202</name>
</gene>
<dbReference type="Proteomes" id="UP001314205">
    <property type="component" value="Unassembled WGS sequence"/>
</dbReference>
<dbReference type="InterPro" id="IPR036691">
    <property type="entry name" value="Endo/exonu/phosph_ase_sf"/>
</dbReference>
<accession>A0AAV1KWF2</accession>
<evidence type="ECO:0000256" key="1">
    <source>
        <dbReference type="SAM" id="MobiDB-lite"/>
    </source>
</evidence>
<feature type="region of interest" description="Disordered" evidence="1">
    <location>
        <begin position="1"/>
        <end position="48"/>
    </location>
</feature>